<dbReference type="AlphaFoldDB" id="A0A430BVJ0"/>
<reference evidence="1 2" key="1">
    <citation type="submission" date="2018-07" db="EMBL/GenBank/DDBJ databases">
        <title>Genomic and Epidemiologic Investigation of an Indolent Hospital Outbreak.</title>
        <authorList>
            <person name="Johnson R.C."/>
            <person name="Deming C."/>
            <person name="Conlan S."/>
            <person name="Zellmer C.J."/>
            <person name="Michelin A.V."/>
            <person name="Lee-Lin S."/>
            <person name="Thomas P.J."/>
            <person name="Park M."/>
            <person name="Weingarten R.A."/>
            <person name="Less J."/>
            <person name="Dekker J.P."/>
            <person name="Frank K.M."/>
            <person name="Musser K.A."/>
            <person name="Mcquiston J.R."/>
            <person name="Henderson D.K."/>
            <person name="Lau A.F."/>
            <person name="Palmore T.N."/>
            <person name="Segre J.A."/>
        </authorList>
    </citation>
    <scope>NUCLEOTIDE SEQUENCE [LARGE SCALE GENOMIC DNA]</scope>
    <source>
        <strain evidence="1 2">SK-NIH.Env6_1116</strain>
    </source>
</reference>
<dbReference type="Proteomes" id="UP000287401">
    <property type="component" value="Unassembled WGS sequence"/>
</dbReference>
<gene>
    <name evidence="1" type="ORF">DAH51_12365</name>
</gene>
<evidence type="ECO:0000313" key="1">
    <source>
        <dbReference type="EMBL" id="RSU56764.1"/>
    </source>
</evidence>
<name>A0A430BVJ0_SPHYA</name>
<protein>
    <submittedName>
        <fullName evidence="1">Uncharacterized protein</fullName>
    </submittedName>
</protein>
<dbReference type="EMBL" id="QRAL01000011">
    <property type="protein sequence ID" value="RSU56764.1"/>
    <property type="molecule type" value="Genomic_DNA"/>
</dbReference>
<organism evidence="1 2">
    <name type="scientific">Sphingobium yanoikuyae</name>
    <name type="common">Sphingomonas yanoikuyae</name>
    <dbReference type="NCBI Taxonomy" id="13690"/>
    <lineage>
        <taxon>Bacteria</taxon>
        <taxon>Pseudomonadati</taxon>
        <taxon>Pseudomonadota</taxon>
        <taxon>Alphaproteobacteria</taxon>
        <taxon>Sphingomonadales</taxon>
        <taxon>Sphingomonadaceae</taxon>
        <taxon>Sphingobium</taxon>
    </lineage>
</organism>
<proteinExistence type="predicted"/>
<comment type="caution">
    <text evidence="1">The sequence shown here is derived from an EMBL/GenBank/DDBJ whole genome shotgun (WGS) entry which is preliminary data.</text>
</comment>
<dbReference type="RefSeq" id="WP_164546092.1">
    <property type="nucleotide sequence ID" value="NZ_QRAL01000011.1"/>
</dbReference>
<evidence type="ECO:0000313" key="2">
    <source>
        <dbReference type="Proteomes" id="UP000287401"/>
    </source>
</evidence>
<accession>A0A430BVJ0</accession>
<sequence length="172" mass="18966">MNAHTPLPLPAHEIWPDLWQSASAWRGRMIEEFARAEAAVTEALIQLSNVPTKGKNINLPHLVGQRFAALAKAIGTDGPFAVEGKALAKALDEFIAFEALRATLCHGTQTVTVDHKGRWHVTLRLQALRNGKVVRETLVLDENEAIERCKMIHAARQRLESKISLLIKALAG</sequence>